<feature type="domain" description="Anti-CBASS protein Acb1-like C-terminal" evidence="9">
    <location>
        <begin position="6"/>
        <end position="122"/>
    </location>
</feature>
<evidence type="ECO:0000256" key="4">
    <source>
        <dbReference type="ARBA" id="ARBA00034244"/>
    </source>
</evidence>
<comment type="catalytic activity">
    <reaction evidence="4">
        <text>3',3',3'-cAAG + H2O = A[3'-5']pG[3'-5']pAp[3'] + H(+)</text>
        <dbReference type="Rhea" id="RHEA:72867"/>
        <dbReference type="ChEBI" id="CHEBI:15377"/>
        <dbReference type="ChEBI" id="CHEBI:15378"/>
        <dbReference type="ChEBI" id="CHEBI:143810"/>
        <dbReference type="ChEBI" id="CHEBI:192533"/>
    </reaction>
    <physiologicalReaction direction="left-to-right" evidence="4">
        <dbReference type="Rhea" id="RHEA:72868"/>
    </physiologicalReaction>
</comment>
<keyword evidence="1" id="KW-0378">Hydrolase</keyword>
<comment type="catalytic activity">
    <reaction evidence="8">
        <text>3',3'-cUAMP + H2O = U[3'-5']pAp[3'] + H(+)</text>
        <dbReference type="Rhea" id="RHEA:72835"/>
        <dbReference type="ChEBI" id="CHEBI:15377"/>
        <dbReference type="ChEBI" id="CHEBI:15378"/>
        <dbReference type="ChEBI" id="CHEBI:143809"/>
        <dbReference type="ChEBI" id="CHEBI:192498"/>
    </reaction>
    <physiologicalReaction direction="left-to-right" evidence="8">
        <dbReference type="Rhea" id="RHEA:72836"/>
    </physiologicalReaction>
</comment>
<accession>A0A6B7ZEH1</accession>
<gene>
    <name evidence="10" type="ORF">N1M2_40</name>
</gene>
<comment type="catalytic activity">
    <reaction evidence="5">
        <text>3',3'-cGAMP + H2O = G[3'-5']pAp[3'] + H(+)</text>
        <dbReference type="Rhea" id="RHEA:72831"/>
        <dbReference type="ChEBI" id="CHEBI:15377"/>
        <dbReference type="ChEBI" id="CHEBI:15378"/>
        <dbReference type="ChEBI" id="CHEBI:71501"/>
        <dbReference type="ChEBI" id="CHEBI:192497"/>
    </reaction>
    <physiologicalReaction direction="left-to-right" evidence="5">
        <dbReference type="Rhea" id="RHEA:72832"/>
    </physiologicalReaction>
</comment>
<dbReference type="EMBL" id="MN642089">
    <property type="protein sequence ID" value="QGH71903.1"/>
    <property type="molecule type" value="Genomic_DNA"/>
</dbReference>
<evidence type="ECO:0000256" key="7">
    <source>
        <dbReference type="ARBA" id="ARBA00034343"/>
    </source>
</evidence>
<proteinExistence type="inferred from homology"/>
<evidence type="ECO:0000256" key="6">
    <source>
        <dbReference type="ARBA" id="ARBA00034316"/>
    </source>
</evidence>
<evidence type="ECO:0000256" key="5">
    <source>
        <dbReference type="ARBA" id="ARBA00034283"/>
    </source>
</evidence>
<evidence type="ECO:0000313" key="11">
    <source>
        <dbReference type="Proteomes" id="UP000464669"/>
    </source>
</evidence>
<evidence type="ECO:0000259" key="9">
    <source>
        <dbReference type="Pfam" id="PF23474"/>
    </source>
</evidence>
<dbReference type="Pfam" id="PF23474">
    <property type="entry name" value="Acb1"/>
    <property type="match status" value="1"/>
</dbReference>
<dbReference type="Proteomes" id="UP000464669">
    <property type="component" value="Segment"/>
</dbReference>
<dbReference type="InterPro" id="IPR056175">
    <property type="entry name" value="Acb1-like_C"/>
</dbReference>
<organism evidence="10 11">
    <name type="scientific">Klebsiella phage N1M2</name>
    <dbReference type="NCBI Taxonomy" id="2664939"/>
    <lineage>
        <taxon>Viruses</taxon>
        <taxon>Duplodnaviria</taxon>
        <taxon>Heunggongvirae</taxon>
        <taxon>Uroviricota</taxon>
        <taxon>Caudoviricetes</taxon>
        <taxon>Chimalliviridae</taxon>
        <taxon>Nimduovirus</taxon>
        <taxon>Nimduovirus N1M2</taxon>
    </lineage>
</organism>
<evidence type="ECO:0000313" key="10">
    <source>
        <dbReference type="EMBL" id="QGH71903.1"/>
    </source>
</evidence>
<reference evidence="10 11" key="1">
    <citation type="submission" date="2019-11" db="EMBL/GenBank/DDBJ databases">
        <authorList>
            <person name="Lewis R."/>
            <person name="Clooney A.G."/>
            <person name="Stockdale S.R."/>
            <person name="Buttimer C."/>
            <person name="Draper L.A."/>
            <person name="Ross R.P."/>
            <person name="Hill C."/>
        </authorList>
    </citation>
    <scope>NUCLEOTIDE SEQUENCE [LARGE SCALE GENOMIC DNA]</scope>
</reference>
<evidence type="ECO:0000256" key="1">
    <source>
        <dbReference type="ARBA" id="ARBA00022801"/>
    </source>
</evidence>
<dbReference type="GO" id="GO:0016787">
    <property type="term" value="F:hydrolase activity"/>
    <property type="evidence" value="ECO:0007669"/>
    <property type="project" value="UniProtKB-KW"/>
</dbReference>
<evidence type="ECO:0000256" key="8">
    <source>
        <dbReference type="ARBA" id="ARBA00048123"/>
    </source>
</evidence>
<name>A0A6B7ZEH1_9CAUD</name>
<evidence type="ECO:0000256" key="3">
    <source>
        <dbReference type="ARBA" id="ARBA00034240"/>
    </source>
</evidence>
<sequence length="154" mass="17345">MSNFGYCELQVDLNTGMKIQKAIDSAEVEQPLDLIPANKLHATIMYDERNPDIFPSKSNKVYKAKVKGVKTLGDPNSRWYAAALVLECPAIQSRHKQLLDEGFKHSYDDLLLHVSLCYGKDTDIVAPLLEKLMSEGKFPDTITLCNETWEHCGD</sequence>
<dbReference type="GO" id="GO:0016874">
    <property type="term" value="F:ligase activity"/>
    <property type="evidence" value="ECO:0007669"/>
    <property type="project" value="UniProtKB-KW"/>
</dbReference>
<protein>
    <recommendedName>
        <fullName evidence="7">Anti-CBASS protein Acb1</fullName>
    </recommendedName>
</protein>
<keyword evidence="11" id="KW-1185">Reference proteome</keyword>
<evidence type="ECO:0000256" key="2">
    <source>
        <dbReference type="ARBA" id="ARBA00034233"/>
    </source>
</evidence>
<comment type="catalytic activity">
    <reaction evidence="3">
        <text>3',3',3'-c-tri-AMP + H2O = A[3'-5']pA[3'-5']pAp[3'] + H(+)</text>
        <dbReference type="Rhea" id="RHEA:72859"/>
        <dbReference type="ChEBI" id="CHEBI:15377"/>
        <dbReference type="ChEBI" id="CHEBI:15378"/>
        <dbReference type="ChEBI" id="CHEBI:192523"/>
        <dbReference type="ChEBI" id="CHEBI:192530"/>
    </reaction>
    <physiologicalReaction direction="left-to-right" evidence="3">
        <dbReference type="Rhea" id="RHEA:72860"/>
    </physiologicalReaction>
</comment>
<comment type="catalytic activity">
    <reaction evidence="2">
        <text>3',3',3'-cAAG + H2O = G[3'-5']pA[3'-5']pAp[3'] + H(+)</text>
        <dbReference type="Rhea" id="RHEA:72863"/>
        <dbReference type="ChEBI" id="CHEBI:15377"/>
        <dbReference type="ChEBI" id="CHEBI:15378"/>
        <dbReference type="ChEBI" id="CHEBI:143810"/>
        <dbReference type="ChEBI" id="CHEBI:192532"/>
    </reaction>
    <physiologicalReaction direction="left-to-right" evidence="2">
        <dbReference type="Rhea" id="RHEA:72864"/>
    </physiologicalReaction>
</comment>
<comment type="similarity">
    <text evidence="6">Belongs to the anti-CBASS protein Acb1 family.</text>
</comment>
<keyword evidence="10" id="KW-0436">Ligase</keyword>